<feature type="transmembrane region" description="Helical" evidence="5">
    <location>
        <begin position="6"/>
        <end position="39"/>
    </location>
</feature>
<dbReference type="Pfam" id="PF01925">
    <property type="entry name" value="TauE"/>
    <property type="match status" value="1"/>
</dbReference>
<dbReference type="PANTHER" id="PTHR43701">
    <property type="entry name" value="MEMBRANE TRANSPORTER PROTEIN MJ0441-RELATED"/>
    <property type="match status" value="1"/>
</dbReference>
<feature type="transmembrane region" description="Helical" evidence="5">
    <location>
        <begin position="76"/>
        <end position="94"/>
    </location>
</feature>
<reference evidence="6" key="1">
    <citation type="submission" date="2016-10" db="EMBL/GenBank/DDBJ databases">
        <title>Sequence of Gallionella enrichment culture.</title>
        <authorList>
            <person name="Poehlein A."/>
            <person name="Muehling M."/>
            <person name="Daniel R."/>
        </authorList>
    </citation>
    <scope>NUCLEOTIDE SEQUENCE</scope>
</reference>
<gene>
    <name evidence="6" type="ORF">GALL_350340</name>
</gene>
<comment type="subcellular location">
    <subcellularLocation>
        <location evidence="1">Membrane</location>
        <topology evidence="1">Multi-pass membrane protein</topology>
    </subcellularLocation>
</comment>
<organism evidence="6">
    <name type="scientific">mine drainage metagenome</name>
    <dbReference type="NCBI Taxonomy" id="410659"/>
    <lineage>
        <taxon>unclassified sequences</taxon>
        <taxon>metagenomes</taxon>
        <taxon>ecological metagenomes</taxon>
    </lineage>
</organism>
<dbReference type="InterPro" id="IPR051598">
    <property type="entry name" value="TSUP/Inactive_protease-like"/>
</dbReference>
<name>A0A1J5R4Q7_9ZZZZ</name>
<dbReference type="EMBL" id="MLJW01000728">
    <property type="protein sequence ID" value="OIQ83165.1"/>
    <property type="molecule type" value="Genomic_DNA"/>
</dbReference>
<protein>
    <submittedName>
        <fullName evidence="6">Sulfite exporter TauE/SafE</fullName>
    </submittedName>
</protein>
<feature type="transmembrane region" description="Helical" evidence="5">
    <location>
        <begin position="228"/>
        <end position="247"/>
    </location>
</feature>
<feature type="transmembrane region" description="Helical" evidence="5">
    <location>
        <begin position="138"/>
        <end position="164"/>
    </location>
</feature>
<dbReference type="GO" id="GO:0016020">
    <property type="term" value="C:membrane"/>
    <property type="evidence" value="ECO:0007669"/>
    <property type="project" value="UniProtKB-SubCell"/>
</dbReference>
<keyword evidence="2 5" id="KW-0812">Transmembrane</keyword>
<dbReference type="PANTHER" id="PTHR43701:SF2">
    <property type="entry name" value="MEMBRANE TRANSPORTER PROTEIN YJNA-RELATED"/>
    <property type="match status" value="1"/>
</dbReference>
<proteinExistence type="predicted"/>
<accession>A0A1J5R4Q7</accession>
<evidence type="ECO:0000256" key="2">
    <source>
        <dbReference type="ARBA" id="ARBA00022692"/>
    </source>
</evidence>
<keyword evidence="4 5" id="KW-0472">Membrane</keyword>
<evidence type="ECO:0000256" key="5">
    <source>
        <dbReference type="SAM" id="Phobius"/>
    </source>
</evidence>
<keyword evidence="3 5" id="KW-1133">Transmembrane helix</keyword>
<evidence type="ECO:0000256" key="4">
    <source>
        <dbReference type="ARBA" id="ARBA00023136"/>
    </source>
</evidence>
<feature type="transmembrane region" description="Helical" evidence="5">
    <location>
        <begin position="171"/>
        <end position="193"/>
    </location>
</feature>
<feature type="transmembrane region" description="Helical" evidence="5">
    <location>
        <begin position="101"/>
        <end position="118"/>
    </location>
</feature>
<feature type="transmembrane region" description="Helical" evidence="5">
    <location>
        <begin position="51"/>
        <end position="70"/>
    </location>
</feature>
<comment type="caution">
    <text evidence="6">The sequence shown here is derived from an EMBL/GenBank/DDBJ whole genome shotgun (WGS) entry which is preliminary data.</text>
</comment>
<evidence type="ECO:0000256" key="3">
    <source>
        <dbReference type="ARBA" id="ARBA00022989"/>
    </source>
</evidence>
<dbReference type="AlphaFoldDB" id="A0A1J5R4Q7"/>
<sequence length="249" mass="26212">MGTTVVIVIVAGLLVLSVASGMLGLGVAFAAVPFLGFFMADLVHQVQPLSLFLNGVTALFAAFGFARSGLVSWRPAIALTAVTATFAPVGSWLAQYVAQDWLWGIYLLAVAYLAWQMFRRPREEHDEPAAPDLRLALLLAVPISVLAGLLGVGPGFLLMPVLILVRYEPKLAAGINAVAVTLPSFTALVPHLSTAQVDLRLAAVLVVVGAAGSFLGARLTSRFVSGPLLKRIFGILIVVMTAVKVVTLV</sequence>
<feature type="transmembrane region" description="Helical" evidence="5">
    <location>
        <begin position="199"/>
        <end position="216"/>
    </location>
</feature>
<evidence type="ECO:0000256" key="1">
    <source>
        <dbReference type="ARBA" id="ARBA00004141"/>
    </source>
</evidence>
<evidence type="ECO:0000313" key="6">
    <source>
        <dbReference type="EMBL" id="OIQ83165.1"/>
    </source>
</evidence>
<dbReference type="InterPro" id="IPR002781">
    <property type="entry name" value="TM_pro_TauE-like"/>
</dbReference>